<dbReference type="Pfam" id="PF00582">
    <property type="entry name" value="Usp"/>
    <property type="match status" value="1"/>
</dbReference>
<evidence type="ECO:0000259" key="1">
    <source>
        <dbReference type="Pfam" id="PF00582"/>
    </source>
</evidence>
<accession>A0A2Z7CJQ8</accession>
<organism evidence="2 3">
    <name type="scientific">Dorcoceras hygrometricum</name>
    <dbReference type="NCBI Taxonomy" id="472368"/>
    <lineage>
        <taxon>Eukaryota</taxon>
        <taxon>Viridiplantae</taxon>
        <taxon>Streptophyta</taxon>
        <taxon>Embryophyta</taxon>
        <taxon>Tracheophyta</taxon>
        <taxon>Spermatophyta</taxon>
        <taxon>Magnoliopsida</taxon>
        <taxon>eudicotyledons</taxon>
        <taxon>Gunneridae</taxon>
        <taxon>Pentapetalae</taxon>
        <taxon>asterids</taxon>
        <taxon>lamiids</taxon>
        <taxon>Lamiales</taxon>
        <taxon>Gesneriaceae</taxon>
        <taxon>Didymocarpoideae</taxon>
        <taxon>Trichosporeae</taxon>
        <taxon>Loxocarpinae</taxon>
        <taxon>Dorcoceras</taxon>
    </lineage>
</organism>
<feature type="domain" description="UspA" evidence="1">
    <location>
        <begin position="7"/>
        <end position="142"/>
    </location>
</feature>
<sequence length="153" mass="16835">MAEERGRTFLVAVDEGDESSYALSWCLKNVVCDRNTKDTIVLLEAGSSRLRRHGCNRYGNEVARSVMDKAKQVCNSLNDQVKVETMVEHGDPRDVICEVADKLKVDCLIIGSHGYGAIKGELLGSVSNHCAQNVKCPVLIVKKPKPDGAHHHH</sequence>
<proteinExistence type="predicted"/>
<dbReference type="Gene3D" id="3.40.50.620">
    <property type="entry name" value="HUPs"/>
    <property type="match status" value="1"/>
</dbReference>
<dbReference type="InterPro" id="IPR014729">
    <property type="entry name" value="Rossmann-like_a/b/a_fold"/>
</dbReference>
<name>A0A2Z7CJQ8_9LAMI</name>
<protein>
    <recommendedName>
        <fullName evidence="1">UspA domain-containing protein</fullName>
    </recommendedName>
</protein>
<dbReference type="SUPFAM" id="SSF52402">
    <property type="entry name" value="Adenine nucleotide alpha hydrolases-like"/>
    <property type="match status" value="1"/>
</dbReference>
<dbReference type="Proteomes" id="UP000250235">
    <property type="component" value="Unassembled WGS sequence"/>
</dbReference>
<dbReference type="PANTHER" id="PTHR31964:SF125">
    <property type="entry name" value="OS05G0357525 PROTEIN"/>
    <property type="match status" value="1"/>
</dbReference>
<evidence type="ECO:0000313" key="2">
    <source>
        <dbReference type="EMBL" id="KZV47331.1"/>
    </source>
</evidence>
<gene>
    <name evidence="2" type="ORF">F511_07754</name>
</gene>
<dbReference type="InterPro" id="IPR006015">
    <property type="entry name" value="Universal_stress_UspA"/>
</dbReference>
<dbReference type="PRINTS" id="PR01438">
    <property type="entry name" value="UNVRSLSTRESS"/>
</dbReference>
<keyword evidence="3" id="KW-1185">Reference proteome</keyword>
<dbReference type="AlphaFoldDB" id="A0A2Z7CJQ8"/>
<evidence type="ECO:0000313" key="3">
    <source>
        <dbReference type="Proteomes" id="UP000250235"/>
    </source>
</evidence>
<dbReference type="CDD" id="cd23659">
    <property type="entry name" value="USP_At3g01520-like"/>
    <property type="match status" value="1"/>
</dbReference>
<dbReference type="EMBL" id="KQ995303">
    <property type="protein sequence ID" value="KZV47331.1"/>
    <property type="molecule type" value="Genomic_DNA"/>
</dbReference>
<dbReference type="PANTHER" id="PTHR31964">
    <property type="entry name" value="ADENINE NUCLEOTIDE ALPHA HYDROLASES-LIKE SUPERFAMILY PROTEIN"/>
    <property type="match status" value="1"/>
</dbReference>
<dbReference type="OrthoDB" id="843225at2759"/>
<dbReference type="InterPro" id="IPR006016">
    <property type="entry name" value="UspA"/>
</dbReference>
<reference evidence="2 3" key="1">
    <citation type="journal article" date="2015" name="Proc. Natl. Acad. Sci. U.S.A.">
        <title>The resurrection genome of Boea hygrometrica: A blueprint for survival of dehydration.</title>
        <authorList>
            <person name="Xiao L."/>
            <person name="Yang G."/>
            <person name="Zhang L."/>
            <person name="Yang X."/>
            <person name="Zhao S."/>
            <person name="Ji Z."/>
            <person name="Zhou Q."/>
            <person name="Hu M."/>
            <person name="Wang Y."/>
            <person name="Chen M."/>
            <person name="Xu Y."/>
            <person name="Jin H."/>
            <person name="Xiao X."/>
            <person name="Hu G."/>
            <person name="Bao F."/>
            <person name="Hu Y."/>
            <person name="Wan P."/>
            <person name="Li L."/>
            <person name="Deng X."/>
            <person name="Kuang T."/>
            <person name="Xiang C."/>
            <person name="Zhu J.K."/>
            <person name="Oliver M.J."/>
            <person name="He Y."/>
        </authorList>
    </citation>
    <scope>NUCLEOTIDE SEQUENCE [LARGE SCALE GENOMIC DNA]</scope>
    <source>
        <strain evidence="3">cv. XS01</strain>
    </source>
</reference>